<evidence type="ECO:0000259" key="4">
    <source>
        <dbReference type="Pfam" id="PF16754"/>
    </source>
</evidence>
<dbReference type="SUPFAM" id="SSF53955">
    <property type="entry name" value="Lysozyme-like"/>
    <property type="match status" value="1"/>
</dbReference>
<dbReference type="Gene3D" id="1.10.530.40">
    <property type="match status" value="1"/>
</dbReference>
<evidence type="ECO:0008006" key="7">
    <source>
        <dbReference type="Google" id="ProtNLM"/>
    </source>
</evidence>
<proteinExistence type="predicted"/>
<accession>A0ABR9EF70</accession>
<evidence type="ECO:0000259" key="3">
    <source>
        <dbReference type="Pfam" id="PF01471"/>
    </source>
</evidence>
<evidence type="ECO:0000256" key="2">
    <source>
        <dbReference type="ARBA" id="ARBA00022638"/>
    </source>
</evidence>
<evidence type="ECO:0000256" key="1">
    <source>
        <dbReference type="ARBA" id="ARBA00022529"/>
    </source>
</evidence>
<protein>
    <recommendedName>
        <fullName evidence="7">Peptidoglycan binding-like domain-containing protein</fullName>
    </recommendedName>
</protein>
<evidence type="ECO:0000313" key="5">
    <source>
        <dbReference type="EMBL" id="MBE0369049.1"/>
    </source>
</evidence>
<dbReference type="InterPro" id="IPR036366">
    <property type="entry name" value="PGBDSf"/>
</dbReference>
<name>A0ABR9EF70_9GAMM</name>
<dbReference type="InterPro" id="IPR036365">
    <property type="entry name" value="PGBD-like_sf"/>
</dbReference>
<dbReference type="Pfam" id="PF01471">
    <property type="entry name" value="PG_binding_1"/>
    <property type="match status" value="1"/>
</dbReference>
<dbReference type="EMBL" id="AQGV01000012">
    <property type="protein sequence ID" value="MBE0369049.1"/>
    <property type="molecule type" value="Genomic_DNA"/>
</dbReference>
<dbReference type="Gene3D" id="1.10.101.10">
    <property type="entry name" value="PGBD-like superfamily/PGBD"/>
    <property type="match status" value="1"/>
</dbReference>
<dbReference type="InterPro" id="IPR031922">
    <property type="entry name" value="Pesticin_C"/>
</dbReference>
<sequence length="283" mass="31675">MLKLDDGFNRGRVEFRDEVRHLQRVLRLIGIRLEADGYFGVSTQDAIKKLQQENALIASGEVDNNTWLVIENKLVGDLKSDVTELEAPSATVINLLQSFRGDLAWIHTREGHAGKAYWPGGHSGVTLDPGFDLGQQSKDEFLKHYTHILNQTQLNACIDCIGLTGREAKSHLNKAKNLIDIRISKGQALQILPVIIDPYWVAIGKRFPHLLHATTPDSVQTALLSLAFNRGAHNRGLDILNTPIAQGNWNECANFIGSMQQNHQLEGIRRRRRMEAALVQPSR</sequence>
<dbReference type="InterPro" id="IPR023346">
    <property type="entry name" value="Lysozyme-like_dom_sf"/>
</dbReference>
<feature type="domain" description="Peptidoglycan binding-like" evidence="3">
    <location>
        <begin position="16"/>
        <end position="67"/>
    </location>
</feature>
<dbReference type="SUPFAM" id="SSF47090">
    <property type="entry name" value="PGBD-like"/>
    <property type="match status" value="1"/>
</dbReference>
<reference evidence="5 6" key="1">
    <citation type="submission" date="2015-03" db="EMBL/GenBank/DDBJ databases">
        <title>Genome sequence of Pseudoalteromonas aurantia.</title>
        <authorList>
            <person name="Xie B.-B."/>
            <person name="Rong J.-C."/>
            <person name="Qin Q.-L."/>
            <person name="Zhang Y.-Z."/>
        </authorList>
    </citation>
    <scope>NUCLEOTIDE SEQUENCE [LARGE SCALE GENOMIC DNA]</scope>
    <source>
        <strain evidence="5 6">208</strain>
    </source>
</reference>
<keyword evidence="6" id="KW-1185">Reference proteome</keyword>
<dbReference type="InterPro" id="IPR023347">
    <property type="entry name" value="Lysozyme_dom_sf"/>
</dbReference>
<dbReference type="Proteomes" id="UP000615755">
    <property type="component" value="Unassembled WGS sequence"/>
</dbReference>
<keyword evidence="1" id="KW-0929">Antimicrobial</keyword>
<dbReference type="Pfam" id="PF16754">
    <property type="entry name" value="Pesticin"/>
    <property type="match status" value="1"/>
</dbReference>
<gene>
    <name evidence="5" type="ORF">PAUR_a2818</name>
</gene>
<dbReference type="RefSeq" id="WP_192508237.1">
    <property type="nucleotide sequence ID" value="NZ_AQGV01000012.1"/>
</dbReference>
<dbReference type="InterPro" id="IPR002477">
    <property type="entry name" value="Peptidoglycan-bd-like"/>
</dbReference>
<keyword evidence="2" id="KW-0081">Bacteriolytic enzyme</keyword>
<feature type="domain" description="Pesticin C-terminal" evidence="4">
    <location>
        <begin position="106"/>
        <end position="249"/>
    </location>
</feature>
<comment type="caution">
    <text evidence="5">The sequence shown here is derived from an EMBL/GenBank/DDBJ whole genome shotgun (WGS) entry which is preliminary data.</text>
</comment>
<organism evidence="5 6">
    <name type="scientific">Pseudoalteromonas aurantia 208</name>
    <dbReference type="NCBI Taxonomy" id="1314867"/>
    <lineage>
        <taxon>Bacteria</taxon>
        <taxon>Pseudomonadati</taxon>
        <taxon>Pseudomonadota</taxon>
        <taxon>Gammaproteobacteria</taxon>
        <taxon>Alteromonadales</taxon>
        <taxon>Pseudoalteromonadaceae</taxon>
        <taxon>Pseudoalteromonas</taxon>
    </lineage>
</organism>
<evidence type="ECO:0000313" key="6">
    <source>
        <dbReference type="Proteomes" id="UP000615755"/>
    </source>
</evidence>